<keyword evidence="4" id="KW-1185">Reference proteome</keyword>
<dbReference type="AlphaFoldDB" id="A0A9K3LU62"/>
<organism evidence="3 4">
    <name type="scientific">Nitzschia inconspicua</name>
    <dbReference type="NCBI Taxonomy" id="303405"/>
    <lineage>
        <taxon>Eukaryota</taxon>
        <taxon>Sar</taxon>
        <taxon>Stramenopiles</taxon>
        <taxon>Ochrophyta</taxon>
        <taxon>Bacillariophyta</taxon>
        <taxon>Bacillariophyceae</taxon>
        <taxon>Bacillariophycidae</taxon>
        <taxon>Bacillariales</taxon>
        <taxon>Bacillariaceae</taxon>
        <taxon>Nitzschia</taxon>
    </lineage>
</organism>
<protein>
    <submittedName>
        <fullName evidence="3">Uncharacterized protein</fullName>
    </submittedName>
</protein>
<evidence type="ECO:0000313" key="3">
    <source>
        <dbReference type="EMBL" id="KAG7367965.1"/>
    </source>
</evidence>
<accession>A0A9K3LU62</accession>
<evidence type="ECO:0000256" key="2">
    <source>
        <dbReference type="SAM" id="Phobius"/>
    </source>
</evidence>
<feature type="transmembrane region" description="Helical" evidence="2">
    <location>
        <begin position="134"/>
        <end position="153"/>
    </location>
</feature>
<sequence>MFSKTPYNPRNVYVKTIITLFCGLGIGFAVISTMSCRWFDYDSASFHARDVIGNKNHTASFGLFRYYTKTPIIHDPVSTTSTNSEQCVPYEPLFVGDRFSMMYTAQISVILGPIFAFMACLLGMIAINKRPINLFLLMSMTVQCVSVVASMSWCENFASCQWLLGSITNTTAAALFFFSWLLSIWGLVKEHPSKEVDVDDSSVEEEDEDEEDEDSDHPEMIEVASNHSGESSMDVEAQQLEEAVPQPAREIRRKLSTNLKYLQDVLGTSNRVIVNAMARVVKDREQNNN</sequence>
<reference evidence="3" key="1">
    <citation type="journal article" date="2021" name="Sci. Rep.">
        <title>Diploid genomic architecture of Nitzschia inconspicua, an elite biomass production diatom.</title>
        <authorList>
            <person name="Oliver A."/>
            <person name="Podell S."/>
            <person name="Pinowska A."/>
            <person name="Traller J.C."/>
            <person name="Smith S.R."/>
            <person name="McClure R."/>
            <person name="Beliaev A."/>
            <person name="Bohutskyi P."/>
            <person name="Hill E.A."/>
            <person name="Rabines A."/>
            <person name="Zheng H."/>
            <person name="Allen L.Z."/>
            <person name="Kuo A."/>
            <person name="Grigoriev I.V."/>
            <person name="Allen A.E."/>
            <person name="Hazlebeck D."/>
            <person name="Allen E.E."/>
        </authorList>
    </citation>
    <scope>NUCLEOTIDE SEQUENCE</scope>
    <source>
        <strain evidence="3">Hildebrandi</strain>
    </source>
</reference>
<feature type="compositionally biased region" description="Acidic residues" evidence="1">
    <location>
        <begin position="197"/>
        <end position="216"/>
    </location>
</feature>
<evidence type="ECO:0000313" key="4">
    <source>
        <dbReference type="Proteomes" id="UP000693970"/>
    </source>
</evidence>
<gene>
    <name evidence="3" type="ORF">IV203_030708</name>
</gene>
<feature type="region of interest" description="Disordered" evidence="1">
    <location>
        <begin position="196"/>
        <end position="219"/>
    </location>
</feature>
<comment type="caution">
    <text evidence="3">The sequence shown here is derived from an EMBL/GenBank/DDBJ whole genome shotgun (WGS) entry which is preliminary data.</text>
</comment>
<proteinExistence type="predicted"/>
<dbReference type="OrthoDB" id="52860at2759"/>
<feature type="transmembrane region" description="Helical" evidence="2">
    <location>
        <begin position="12"/>
        <end position="31"/>
    </location>
</feature>
<feature type="transmembrane region" description="Helical" evidence="2">
    <location>
        <begin position="103"/>
        <end position="127"/>
    </location>
</feature>
<keyword evidence="2" id="KW-0812">Transmembrane</keyword>
<evidence type="ECO:0000256" key="1">
    <source>
        <dbReference type="SAM" id="MobiDB-lite"/>
    </source>
</evidence>
<reference evidence="3" key="2">
    <citation type="submission" date="2021-04" db="EMBL/GenBank/DDBJ databases">
        <authorList>
            <person name="Podell S."/>
        </authorList>
    </citation>
    <scope>NUCLEOTIDE SEQUENCE</scope>
    <source>
        <strain evidence="3">Hildebrandi</strain>
    </source>
</reference>
<feature type="transmembrane region" description="Helical" evidence="2">
    <location>
        <begin position="165"/>
        <end position="188"/>
    </location>
</feature>
<dbReference type="EMBL" id="JAGRRH010000006">
    <property type="protein sequence ID" value="KAG7367965.1"/>
    <property type="molecule type" value="Genomic_DNA"/>
</dbReference>
<keyword evidence="2" id="KW-0472">Membrane</keyword>
<keyword evidence="2" id="KW-1133">Transmembrane helix</keyword>
<dbReference type="Proteomes" id="UP000693970">
    <property type="component" value="Unassembled WGS sequence"/>
</dbReference>
<name>A0A9K3LU62_9STRA</name>